<accession>J7L8X6</accession>
<feature type="region of interest" description="Disordered" evidence="1">
    <location>
        <begin position="1"/>
        <end position="42"/>
    </location>
</feature>
<dbReference type="EMBL" id="CP003788">
    <property type="protein sequence ID" value="AFR07249.1"/>
    <property type="molecule type" value="Genomic_DNA"/>
</dbReference>
<reference evidence="2 3" key="1">
    <citation type="journal article" date="2012" name="J. Bacteriol.">
        <title>Whole-Genome Sequence of Nocardiopsis alba Strain ATCC BAA-2165, Associated with Honeybees.</title>
        <authorList>
            <person name="Qiao J."/>
            <person name="Chen L."/>
            <person name="Li Y."/>
            <person name="Wang J."/>
            <person name="Zhang W."/>
            <person name="Chen S."/>
        </authorList>
    </citation>
    <scope>NUCLEOTIDE SEQUENCE [LARGE SCALE GENOMIC DNA]</scope>
    <source>
        <strain evidence="3">ATCC BAA-2165 / BE74</strain>
    </source>
</reference>
<evidence type="ECO:0000313" key="2">
    <source>
        <dbReference type="EMBL" id="AFR07249.1"/>
    </source>
</evidence>
<organism evidence="2 3">
    <name type="scientific">Nocardiopsis alba (strain ATCC BAA-2165 / BE74)</name>
    <dbReference type="NCBI Taxonomy" id="1205910"/>
    <lineage>
        <taxon>Bacteria</taxon>
        <taxon>Bacillati</taxon>
        <taxon>Actinomycetota</taxon>
        <taxon>Actinomycetes</taxon>
        <taxon>Streptosporangiales</taxon>
        <taxon>Nocardiopsidaceae</taxon>
        <taxon>Nocardiopsis</taxon>
    </lineage>
</organism>
<name>J7L8X6_NOCAA</name>
<protein>
    <submittedName>
        <fullName evidence="2">Uncharacterized protein</fullName>
    </submittedName>
</protein>
<dbReference type="KEGG" id="nal:B005_4444"/>
<dbReference type="HOGENOM" id="CLU_3254769_0_0_11"/>
<dbReference type="AlphaFoldDB" id="J7L8X6"/>
<reference evidence="3" key="2">
    <citation type="submission" date="2012-08" db="EMBL/GenBank/DDBJ databases">
        <title>Whole-genome sequence of Nocardiopsis alba strain ATCC BAA-2165 associated with honeybees.</title>
        <authorList>
            <person name="Qiao J."/>
            <person name="Chen L."/>
            <person name="Li Y."/>
            <person name="Wang J."/>
            <person name="Zhang W."/>
            <person name="Chen S."/>
        </authorList>
    </citation>
    <scope>NUCLEOTIDE SEQUENCE [LARGE SCALE GENOMIC DNA]</scope>
    <source>
        <strain evidence="3">ATCC BAA-2165 / BE74</strain>
    </source>
</reference>
<feature type="compositionally biased region" description="Basic and acidic residues" evidence="1">
    <location>
        <begin position="19"/>
        <end position="35"/>
    </location>
</feature>
<proteinExistence type="predicted"/>
<gene>
    <name evidence="2" type="ordered locus">B005_4444</name>
</gene>
<sequence length="42" mass="4690">MSGDGGMKGLLDIQGSSFFDDRPPSTRDTVSDRPRAPHRSRW</sequence>
<evidence type="ECO:0000313" key="3">
    <source>
        <dbReference type="Proteomes" id="UP000003779"/>
    </source>
</evidence>
<evidence type="ECO:0000256" key="1">
    <source>
        <dbReference type="SAM" id="MobiDB-lite"/>
    </source>
</evidence>
<dbReference type="Proteomes" id="UP000003779">
    <property type="component" value="Chromosome"/>
</dbReference>